<evidence type="ECO:0000259" key="1">
    <source>
        <dbReference type="Pfam" id="PF20468"/>
    </source>
</evidence>
<dbReference type="GO" id="GO:0072657">
    <property type="term" value="P:protein localization to membrane"/>
    <property type="evidence" value="ECO:0007669"/>
    <property type="project" value="TreeGrafter"/>
</dbReference>
<dbReference type="GO" id="GO:0005765">
    <property type="term" value="C:lysosomal membrane"/>
    <property type="evidence" value="ECO:0007669"/>
    <property type="project" value="TreeGrafter"/>
</dbReference>
<accession>A0A0B6YW63</accession>
<dbReference type="InterPro" id="IPR046822">
    <property type="entry name" value="HPS6_C"/>
</dbReference>
<proteinExistence type="predicted"/>
<dbReference type="GO" id="GO:0031084">
    <property type="term" value="C:BLOC-2 complex"/>
    <property type="evidence" value="ECO:0007669"/>
    <property type="project" value="TreeGrafter"/>
</dbReference>
<sequence length="286" mass="32667">LYTAADRLPDDHLLQTDIMRLAHLHELRMRGSSQTLVKELEQLKTKWAGIKNMSHHSHISNTIAPYLEEYWRLENLSQALLDSEKQQFGMKTDVSFAENMVKSMMEIRSFSKTARHAKLLWLSKVHPQELLDYLCQGITIESSEVHESKMKKWQSLLGMDGNNLVTFEFVCRLLFQLRPQNLLDFVKCAESVSEQTVGVSAFVRKKHSLIYYKTAWECLPRSQTSCDLKAATSAKAALILASESENCVERALKCLLQHGLWSNAVELVKDQANNDEGLPAYLHITT</sequence>
<dbReference type="EMBL" id="HACG01012870">
    <property type="protein sequence ID" value="CEK59735.1"/>
    <property type="molecule type" value="Transcribed_RNA"/>
</dbReference>
<evidence type="ECO:0000313" key="2">
    <source>
        <dbReference type="EMBL" id="CEK59735.1"/>
    </source>
</evidence>
<dbReference type="InterPro" id="IPR017218">
    <property type="entry name" value="BLOC-2_complex_Hps6_subunit"/>
</dbReference>
<feature type="non-terminal residue" evidence="2">
    <location>
        <position position="1"/>
    </location>
</feature>
<protein>
    <recommendedName>
        <fullName evidence="1">BLOC-2 complex member HPS6 C-terminal domain-containing protein</fullName>
    </recommendedName>
</protein>
<dbReference type="PANTHER" id="PTHR14696">
    <property type="entry name" value="HERMANSKY-PUDLAK SYNDROME 6 PROTEIN"/>
    <property type="match status" value="1"/>
</dbReference>
<feature type="non-terminal residue" evidence="2">
    <location>
        <position position="286"/>
    </location>
</feature>
<gene>
    <name evidence="2" type="primary">ORF37271</name>
</gene>
<name>A0A0B6YW63_9EUPU</name>
<feature type="domain" description="BLOC-2 complex member HPS6 C-terminal" evidence="1">
    <location>
        <begin position="163"/>
        <end position="268"/>
    </location>
</feature>
<organism evidence="2">
    <name type="scientific">Arion vulgaris</name>
    <dbReference type="NCBI Taxonomy" id="1028688"/>
    <lineage>
        <taxon>Eukaryota</taxon>
        <taxon>Metazoa</taxon>
        <taxon>Spiralia</taxon>
        <taxon>Lophotrochozoa</taxon>
        <taxon>Mollusca</taxon>
        <taxon>Gastropoda</taxon>
        <taxon>Heterobranchia</taxon>
        <taxon>Euthyneura</taxon>
        <taxon>Panpulmonata</taxon>
        <taxon>Eupulmonata</taxon>
        <taxon>Stylommatophora</taxon>
        <taxon>Helicina</taxon>
        <taxon>Arionoidea</taxon>
        <taxon>Arionidae</taxon>
        <taxon>Arion</taxon>
    </lineage>
</organism>
<dbReference type="AlphaFoldDB" id="A0A0B6YW63"/>
<dbReference type="PANTHER" id="PTHR14696:SF2">
    <property type="entry name" value="BLOC-2 COMPLEX MEMBER HPS6"/>
    <property type="match status" value="1"/>
</dbReference>
<reference evidence="2" key="1">
    <citation type="submission" date="2014-12" db="EMBL/GenBank/DDBJ databases">
        <title>Insight into the proteome of Arion vulgaris.</title>
        <authorList>
            <person name="Aradska J."/>
            <person name="Bulat T."/>
            <person name="Smidak R."/>
            <person name="Sarate P."/>
            <person name="Gangsoo J."/>
            <person name="Sialana F."/>
            <person name="Bilban M."/>
            <person name="Lubec G."/>
        </authorList>
    </citation>
    <scope>NUCLEOTIDE SEQUENCE</scope>
    <source>
        <tissue evidence="2">Skin</tissue>
    </source>
</reference>
<dbReference type="GO" id="GO:0032418">
    <property type="term" value="P:lysosome localization"/>
    <property type="evidence" value="ECO:0007669"/>
    <property type="project" value="TreeGrafter"/>
</dbReference>
<dbReference type="Pfam" id="PF20468">
    <property type="entry name" value="HPS6_C"/>
    <property type="match status" value="1"/>
</dbReference>